<gene>
    <name evidence="2" type="ORF">KFK09_003916</name>
</gene>
<dbReference type="Proteomes" id="UP000829196">
    <property type="component" value="Unassembled WGS sequence"/>
</dbReference>
<dbReference type="Pfam" id="PF14111">
    <property type="entry name" value="DUF4283"/>
    <property type="match status" value="1"/>
</dbReference>
<evidence type="ECO:0000313" key="2">
    <source>
        <dbReference type="EMBL" id="KAI0524542.1"/>
    </source>
</evidence>
<name>A0A8T3BYW3_DENNO</name>
<evidence type="ECO:0000313" key="3">
    <source>
        <dbReference type="Proteomes" id="UP000829196"/>
    </source>
</evidence>
<dbReference type="InterPro" id="IPR025558">
    <property type="entry name" value="DUF4283"/>
</dbReference>
<dbReference type="EMBL" id="JAGYWB010000004">
    <property type="protein sequence ID" value="KAI0524542.1"/>
    <property type="molecule type" value="Genomic_DNA"/>
</dbReference>
<evidence type="ECO:0000259" key="1">
    <source>
        <dbReference type="Pfam" id="PF14111"/>
    </source>
</evidence>
<dbReference type="PANTHER" id="PTHR31286">
    <property type="entry name" value="GLYCINE-RICH CELL WALL STRUCTURAL PROTEIN 1.8-LIKE"/>
    <property type="match status" value="1"/>
</dbReference>
<sequence>MENRRILPSDAWKNYRKNLALPVLDSSEVFNGGSKVLESFNQNFKGLKEKPLIINEGGLLNKKVIPVNVPGKGDVSNVDVNLSLKKNVALPADVPEVFVGNPISAVNMVNNVKVNSVWSRRPYVKVDNLDLGSFLSEDGNVALLHVDKELENAKKLDKALVVKVFGENIPFHMISTDLRRQWDRFGKFHITGLGLGWFLFSFEDSKALESILLGGLWWIRGQIIGLDRNLFQWSRREFARVCVRIPLDLKLPQGVWVKGLAGDFYQKVEYEGISNICSNCRKIGHDLKTCTELKGKVIMKSSSALPTGVVGEQITQVMAVKSITEGGKAADNSWTQVKHGKRRFNRISVNRRFFNKQSSVPMNKMFLPKPGTSNLMVMGNLLEEQFEASDDILTPDAVLNVNSLGNLPVVDALVEKEAK</sequence>
<protein>
    <recommendedName>
        <fullName evidence="1">DUF4283 domain-containing protein</fullName>
    </recommendedName>
</protein>
<dbReference type="InterPro" id="IPR040256">
    <property type="entry name" value="At4g02000-like"/>
</dbReference>
<organism evidence="2 3">
    <name type="scientific">Dendrobium nobile</name>
    <name type="common">Orchid</name>
    <dbReference type="NCBI Taxonomy" id="94219"/>
    <lineage>
        <taxon>Eukaryota</taxon>
        <taxon>Viridiplantae</taxon>
        <taxon>Streptophyta</taxon>
        <taxon>Embryophyta</taxon>
        <taxon>Tracheophyta</taxon>
        <taxon>Spermatophyta</taxon>
        <taxon>Magnoliopsida</taxon>
        <taxon>Liliopsida</taxon>
        <taxon>Asparagales</taxon>
        <taxon>Orchidaceae</taxon>
        <taxon>Epidendroideae</taxon>
        <taxon>Malaxideae</taxon>
        <taxon>Dendrobiinae</taxon>
        <taxon>Dendrobium</taxon>
    </lineage>
</organism>
<dbReference type="OrthoDB" id="692417at2759"/>
<proteinExistence type="predicted"/>
<accession>A0A8T3BYW3</accession>
<dbReference type="AlphaFoldDB" id="A0A8T3BYW3"/>
<feature type="domain" description="DUF4283" evidence="1">
    <location>
        <begin position="153"/>
        <end position="227"/>
    </location>
</feature>
<keyword evidence="3" id="KW-1185">Reference proteome</keyword>
<reference evidence="2" key="1">
    <citation type="journal article" date="2022" name="Front. Genet.">
        <title>Chromosome-Scale Assembly of the Dendrobium nobile Genome Provides Insights Into the Molecular Mechanism of the Biosynthesis of the Medicinal Active Ingredient of Dendrobium.</title>
        <authorList>
            <person name="Xu Q."/>
            <person name="Niu S.-C."/>
            <person name="Li K.-L."/>
            <person name="Zheng P.-J."/>
            <person name="Zhang X.-J."/>
            <person name="Jia Y."/>
            <person name="Liu Y."/>
            <person name="Niu Y.-X."/>
            <person name="Yu L.-H."/>
            <person name="Chen D.-F."/>
            <person name="Zhang G.-Q."/>
        </authorList>
    </citation>
    <scope>NUCLEOTIDE SEQUENCE</scope>
    <source>
        <tissue evidence="2">Leaf</tissue>
    </source>
</reference>
<comment type="caution">
    <text evidence="2">The sequence shown here is derived from an EMBL/GenBank/DDBJ whole genome shotgun (WGS) entry which is preliminary data.</text>
</comment>
<dbReference type="PANTHER" id="PTHR31286:SF165">
    <property type="entry name" value="DUF4283 DOMAIN-CONTAINING PROTEIN"/>
    <property type="match status" value="1"/>
</dbReference>